<protein>
    <recommendedName>
        <fullName evidence="4">Permease</fullName>
    </recommendedName>
</protein>
<dbReference type="STRING" id="1121326.CLMAG_27280"/>
<feature type="transmembrane region" description="Helical" evidence="1">
    <location>
        <begin position="20"/>
        <end position="42"/>
    </location>
</feature>
<dbReference type="Proteomes" id="UP000076603">
    <property type="component" value="Unassembled WGS sequence"/>
</dbReference>
<dbReference type="EMBL" id="LWAE01000002">
    <property type="protein sequence ID" value="KZL92914.1"/>
    <property type="molecule type" value="Genomic_DNA"/>
</dbReference>
<dbReference type="InterPro" id="IPR046547">
    <property type="entry name" value="DUF6803"/>
</dbReference>
<evidence type="ECO:0000313" key="3">
    <source>
        <dbReference type="Proteomes" id="UP000076603"/>
    </source>
</evidence>
<feature type="transmembrane region" description="Helical" evidence="1">
    <location>
        <begin position="78"/>
        <end position="100"/>
    </location>
</feature>
<reference evidence="2 3" key="1">
    <citation type="submission" date="2016-04" db="EMBL/GenBank/DDBJ databases">
        <title>Genome sequence of Clostridium magnum DSM 2767.</title>
        <authorList>
            <person name="Poehlein A."/>
            <person name="Uhlig R."/>
            <person name="Fischer R."/>
            <person name="Bahl H."/>
            <person name="Daniel R."/>
        </authorList>
    </citation>
    <scope>NUCLEOTIDE SEQUENCE [LARGE SCALE GENOMIC DNA]</scope>
    <source>
        <strain evidence="2 3">DSM 2767</strain>
    </source>
</reference>
<keyword evidence="1" id="KW-0812">Transmembrane</keyword>
<comment type="caution">
    <text evidence="2">The sequence shown here is derived from an EMBL/GenBank/DDBJ whole genome shotgun (WGS) entry which is preliminary data.</text>
</comment>
<organism evidence="2 3">
    <name type="scientific">Clostridium magnum DSM 2767</name>
    <dbReference type="NCBI Taxonomy" id="1121326"/>
    <lineage>
        <taxon>Bacteria</taxon>
        <taxon>Bacillati</taxon>
        <taxon>Bacillota</taxon>
        <taxon>Clostridia</taxon>
        <taxon>Eubacteriales</taxon>
        <taxon>Clostridiaceae</taxon>
        <taxon>Clostridium</taxon>
    </lineage>
</organism>
<keyword evidence="3" id="KW-1185">Reference proteome</keyword>
<proteinExistence type="predicted"/>
<dbReference type="Pfam" id="PF20617">
    <property type="entry name" value="DUF6803"/>
    <property type="match status" value="2"/>
</dbReference>
<gene>
    <name evidence="2" type="ORF">CLMAG_27280</name>
</gene>
<name>A0A162TQ82_9CLOT</name>
<sequence>MNSMTHYMALIMGNQPWNLFTFMAIPVILAETLTITEFIVLFNRKKRGAALGEIAIALEGNQPSNKQDNSIARKINKFVGIVGGLYFTGIFAYLFITAAVPLTINGQWDTWVDVVALGFYLSRVLFLLPIALMDLGLIFKNKSEEERSQIHFKLIVGFLIVAHINMIFGMLSPDVVRMAPPMGNMKM</sequence>
<evidence type="ECO:0008006" key="4">
    <source>
        <dbReference type="Google" id="ProtNLM"/>
    </source>
</evidence>
<keyword evidence="1" id="KW-0472">Membrane</keyword>
<dbReference type="RefSeq" id="WP_066622721.1">
    <property type="nucleotide sequence ID" value="NZ_FQXL01000047.1"/>
</dbReference>
<dbReference type="OrthoDB" id="9795105at2"/>
<feature type="transmembrane region" description="Helical" evidence="1">
    <location>
        <begin position="120"/>
        <end position="139"/>
    </location>
</feature>
<keyword evidence="1" id="KW-1133">Transmembrane helix</keyword>
<evidence type="ECO:0000313" key="2">
    <source>
        <dbReference type="EMBL" id="KZL92914.1"/>
    </source>
</evidence>
<feature type="transmembrane region" description="Helical" evidence="1">
    <location>
        <begin position="151"/>
        <end position="171"/>
    </location>
</feature>
<accession>A0A162TQ82</accession>
<dbReference type="PATRIC" id="fig|1121326.3.peg.2740"/>
<dbReference type="AlphaFoldDB" id="A0A162TQ82"/>
<evidence type="ECO:0000256" key="1">
    <source>
        <dbReference type="SAM" id="Phobius"/>
    </source>
</evidence>